<sequence length="254" mass="28422">MPKRKVDEEAEWGRHKSTIVHLYVREDRPLTEVIQTMAEQGFKRTKPQYERTFKSWGITKNVREAEWTFIFGRLEERERLKKPSVVIVCGMSISDARLRKQRASLRETTFDRRLAQSRSSPRPTTPQGIAIRTPPLSPALENSAYNGMNIPIFREGAMTDIEELPDLAFDSSPSSQSCRVNGINGIHTRALTASEPDYVISKKSSGKDITTVANNHTPVVRQSGALAEASGQPTTNSVTLLNWLGGISPLVSRM</sequence>
<organism evidence="3 4">
    <name type="scientific">Setomelanomma holmii</name>
    <dbReference type="NCBI Taxonomy" id="210430"/>
    <lineage>
        <taxon>Eukaryota</taxon>
        <taxon>Fungi</taxon>
        <taxon>Dikarya</taxon>
        <taxon>Ascomycota</taxon>
        <taxon>Pezizomycotina</taxon>
        <taxon>Dothideomycetes</taxon>
        <taxon>Pleosporomycetidae</taxon>
        <taxon>Pleosporales</taxon>
        <taxon>Pleosporineae</taxon>
        <taxon>Phaeosphaeriaceae</taxon>
        <taxon>Setomelanomma</taxon>
    </lineage>
</organism>
<dbReference type="OrthoDB" id="3800448at2759"/>
<feature type="domain" description="Clr5" evidence="2">
    <location>
        <begin position="9"/>
        <end position="60"/>
    </location>
</feature>
<evidence type="ECO:0000256" key="1">
    <source>
        <dbReference type="SAM" id="MobiDB-lite"/>
    </source>
</evidence>
<keyword evidence="4" id="KW-1185">Reference proteome</keyword>
<dbReference type="PANTHER" id="PTHR38788">
    <property type="entry name" value="CLR5 DOMAIN-CONTAINING PROTEIN"/>
    <property type="match status" value="1"/>
</dbReference>
<dbReference type="InterPro" id="IPR025676">
    <property type="entry name" value="Clr5_dom"/>
</dbReference>
<evidence type="ECO:0000259" key="2">
    <source>
        <dbReference type="Pfam" id="PF14420"/>
    </source>
</evidence>
<name>A0A9P4HM50_9PLEO</name>
<reference evidence="3" key="1">
    <citation type="journal article" date="2020" name="Stud. Mycol.">
        <title>101 Dothideomycetes genomes: a test case for predicting lifestyles and emergence of pathogens.</title>
        <authorList>
            <person name="Haridas S."/>
            <person name="Albert R."/>
            <person name="Binder M."/>
            <person name="Bloem J."/>
            <person name="Labutti K."/>
            <person name="Salamov A."/>
            <person name="Andreopoulos B."/>
            <person name="Baker S."/>
            <person name="Barry K."/>
            <person name="Bills G."/>
            <person name="Bluhm B."/>
            <person name="Cannon C."/>
            <person name="Castanera R."/>
            <person name="Culley D."/>
            <person name="Daum C."/>
            <person name="Ezra D."/>
            <person name="Gonzalez J."/>
            <person name="Henrissat B."/>
            <person name="Kuo A."/>
            <person name="Liang C."/>
            <person name="Lipzen A."/>
            <person name="Lutzoni F."/>
            <person name="Magnuson J."/>
            <person name="Mondo S."/>
            <person name="Nolan M."/>
            <person name="Ohm R."/>
            <person name="Pangilinan J."/>
            <person name="Park H.-J."/>
            <person name="Ramirez L."/>
            <person name="Alfaro M."/>
            <person name="Sun H."/>
            <person name="Tritt A."/>
            <person name="Yoshinaga Y."/>
            <person name="Zwiers L.-H."/>
            <person name="Turgeon B."/>
            <person name="Goodwin S."/>
            <person name="Spatafora J."/>
            <person name="Crous P."/>
            <person name="Grigoriev I."/>
        </authorList>
    </citation>
    <scope>NUCLEOTIDE SEQUENCE</scope>
    <source>
        <strain evidence="3">CBS 110217</strain>
    </source>
</reference>
<dbReference type="Pfam" id="PF14420">
    <property type="entry name" value="Clr5"/>
    <property type="match status" value="1"/>
</dbReference>
<feature type="compositionally biased region" description="Polar residues" evidence="1">
    <location>
        <begin position="116"/>
        <end position="127"/>
    </location>
</feature>
<comment type="caution">
    <text evidence="3">The sequence shown here is derived from an EMBL/GenBank/DDBJ whole genome shotgun (WGS) entry which is preliminary data.</text>
</comment>
<dbReference type="PANTHER" id="PTHR38788:SF3">
    <property type="entry name" value="CLR5 DOMAIN-CONTAINING PROTEIN"/>
    <property type="match status" value="1"/>
</dbReference>
<accession>A0A9P4HM50</accession>
<gene>
    <name evidence="3" type="ORF">EK21DRAFT_84553</name>
</gene>
<protein>
    <recommendedName>
        <fullName evidence="2">Clr5 domain-containing protein</fullName>
    </recommendedName>
</protein>
<dbReference type="EMBL" id="ML978157">
    <property type="protein sequence ID" value="KAF2035496.1"/>
    <property type="molecule type" value="Genomic_DNA"/>
</dbReference>
<proteinExistence type="predicted"/>
<evidence type="ECO:0000313" key="4">
    <source>
        <dbReference type="Proteomes" id="UP000799777"/>
    </source>
</evidence>
<evidence type="ECO:0000313" key="3">
    <source>
        <dbReference type="EMBL" id="KAF2035496.1"/>
    </source>
</evidence>
<feature type="region of interest" description="Disordered" evidence="1">
    <location>
        <begin position="111"/>
        <end position="135"/>
    </location>
</feature>
<dbReference type="AlphaFoldDB" id="A0A9P4HM50"/>
<dbReference type="Proteomes" id="UP000799777">
    <property type="component" value="Unassembled WGS sequence"/>
</dbReference>